<dbReference type="NCBIfam" id="TIGR00724">
    <property type="entry name" value="urea_amlyse_rel"/>
    <property type="match status" value="1"/>
</dbReference>
<feature type="domain" description="Carboxyltransferase" evidence="4">
    <location>
        <begin position="24"/>
        <end position="305"/>
    </location>
</feature>
<comment type="caution">
    <text evidence="5">The sequence shown here is derived from an EMBL/GenBank/DDBJ whole genome shotgun (WGS) entry which is preliminary data.</text>
</comment>
<name>A0ABP8V6S2_9GAMM</name>
<protein>
    <submittedName>
        <fullName evidence="5">Biotin-dependent carboxyltransferase family protein</fullName>
    </submittedName>
</protein>
<keyword evidence="2" id="KW-0378">Hydrolase</keyword>
<organism evidence="5 6">
    <name type="scientific">Kistimonas scapharcae</name>
    <dbReference type="NCBI Taxonomy" id="1036133"/>
    <lineage>
        <taxon>Bacteria</taxon>
        <taxon>Pseudomonadati</taxon>
        <taxon>Pseudomonadota</taxon>
        <taxon>Gammaproteobacteria</taxon>
        <taxon>Oceanospirillales</taxon>
        <taxon>Endozoicomonadaceae</taxon>
        <taxon>Kistimonas</taxon>
    </lineage>
</organism>
<accession>A0ABP8V6S2</accession>
<dbReference type="InterPro" id="IPR052708">
    <property type="entry name" value="PxpC"/>
</dbReference>
<dbReference type="SMART" id="SM00797">
    <property type="entry name" value="AHS2"/>
    <property type="match status" value="1"/>
</dbReference>
<evidence type="ECO:0000313" key="6">
    <source>
        <dbReference type="Proteomes" id="UP001500604"/>
    </source>
</evidence>
<dbReference type="Proteomes" id="UP001500604">
    <property type="component" value="Unassembled WGS sequence"/>
</dbReference>
<dbReference type="EMBL" id="BAABFL010000411">
    <property type="protein sequence ID" value="GAA4650642.1"/>
    <property type="molecule type" value="Genomic_DNA"/>
</dbReference>
<dbReference type="InterPro" id="IPR029000">
    <property type="entry name" value="Cyclophilin-like_dom_sf"/>
</dbReference>
<dbReference type="Pfam" id="PF02626">
    <property type="entry name" value="CT_A_B"/>
    <property type="match status" value="1"/>
</dbReference>
<evidence type="ECO:0000256" key="2">
    <source>
        <dbReference type="ARBA" id="ARBA00022801"/>
    </source>
</evidence>
<evidence type="ECO:0000256" key="1">
    <source>
        <dbReference type="ARBA" id="ARBA00022741"/>
    </source>
</evidence>
<proteinExistence type="predicted"/>
<evidence type="ECO:0000313" key="5">
    <source>
        <dbReference type="EMBL" id="GAA4650642.1"/>
    </source>
</evidence>
<dbReference type="PANTHER" id="PTHR43309">
    <property type="entry name" value="5-OXOPROLINASE SUBUNIT C"/>
    <property type="match status" value="1"/>
</dbReference>
<dbReference type="Gene3D" id="2.40.100.10">
    <property type="entry name" value="Cyclophilin-like"/>
    <property type="match status" value="1"/>
</dbReference>
<evidence type="ECO:0000259" key="4">
    <source>
        <dbReference type="SMART" id="SM00797"/>
    </source>
</evidence>
<dbReference type="PANTHER" id="PTHR43309:SF5">
    <property type="entry name" value="5-OXOPROLINASE SUBUNIT C"/>
    <property type="match status" value="1"/>
</dbReference>
<keyword evidence="6" id="KW-1185">Reference proteome</keyword>
<gene>
    <name evidence="5" type="ORF">GCM10023116_29250</name>
</gene>
<dbReference type="SUPFAM" id="SSF50891">
    <property type="entry name" value="Cyclophilin-like"/>
    <property type="match status" value="1"/>
</dbReference>
<keyword evidence="3" id="KW-0067">ATP-binding</keyword>
<reference evidence="6" key="1">
    <citation type="journal article" date="2019" name="Int. J. Syst. Evol. Microbiol.">
        <title>The Global Catalogue of Microorganisms (GCM) 10K type strain sequencing project: providing services to taxonomists for standard genome sequencing and annotation.</title>
        <authorList>
            <consortium name="The Broad Institute Genomics Platform"/>
            <consortium name="The Broad Institute Genome Sequencing Center for Infectious Disease"/>
            <person name="Wu L."/>
            <person name="Ma J."/>
        </authorList>
    </citation>
    <scope>NUCLEOTIDE SEQUENCE [LARGE SCALE GENOMIC DNA]</scope>
    <source>
        <strain evidence="6">JCM 17805</strain>
    </source>
</reference>
<sequence>MSFTVEDGGILTTVQDTGRSGFRHLGIPVCGAMDSLAARIANLMLANEVSSPLLEYTLTGPTLRFHADTVICLTGGTVTARLEDQPVPCYQPVVVQAGQILKLGSIRQGCRGYLALKGGLHVDHIMQSASTYLRACIGGFHGRSLATGDNLPYIPYPLSPTLSIDWLPSQDLMYNTTPSAIRILPTTDHEQFSDDSWQTLFNQPFGIDNASDRMGYRLTGPTITRKDQTERLTQGVTLGTVQVPHDGHPIILMADSQPTGGYPVMGQVISVDIPRLAQMKPGDKLRFEPIELDNAQSLLRTQEQYLQRLSIAAGYKWKDIVHG</sequence>
<dbReference type="InterPro" id="IPR003778">
    <property type="entry name" value="CT_A_B"/>
</dbReference>
<dbReference type="RefSeq" id="WP_345196858.1">
    <property type="nucleotide sequence ID" value="NZ_BAABFL010000411.1"/>
</dbReference>
<evidence type="ECO:0000256" key="3">
    <source>
        <dbReference type="ARBA" id="ARBA00022840"/>
    </source>
</evidence>
<keyword evidence="1" id="KW-0547">Nucleotide-binding</keyword>